<organism evidence="5 6">
    <name type="scientific">Cuscuta epithymum</name>
    <dbReference type="NCBI Taxonomy" id="186058"/>
    <lineage>
        <taxon>Eukaryota</taxon>
        <taxon>Viridiplantae</taxon>
        <taxon>Streptophyta</taxon>
        <taxon>Embryophyta</taxon>
        <taxon>Tracheophyta</taxon>
        <taxon>Spermatophyta</taxon>
        <taxon>Magnoliopsida</taxon>
        <taxon>eudicotyledons</taxon>
        <taxon>Gunneridae</taxon>
        <taxon>Pentapetalae</taxon>
        <taxon>asterids</taxon>
        <taxon>lamiids</taxon>
        <taxon>Solanales</taxon>
        <taxon>Convolvulaceae</taxon>
        <taxon>Cuscuteae</taxon>
        <taxon>Cuscuta</taxon>
        <taxon>Cuscuta subgen. Cuscuta</taxon>
    </lineage>
</organism>
<dbReference type="SUPFAM" id="SSF48452">
    <property type="entry name" value="TPR-like"/>
    <property type="match status" value="1"/>
</dbReference>
<keyword evidence="6" id="KW-1185">Reference proteome</keyword>
<evidence type="ECO:0000256" key="2">
    <source>
        <dbReference type="ARBA" id="ARBA00022737"/>
    </source>
</evidence>
<evidence type="ECO:0000256" key="3">
    <source>
        <dbReference type="PROSITE-ProRule" id="PRU00708"/>
    </source>
</evidence>
<sequence>MKSSLNLLQRLPSAGDRSSAILSGFQPLFSHPSFTKLLDASLPSRGFGPSAILFTQFGHLINVETCNCIIRRYTDSGKHLYSVFVYTQMHRLDIRPDNSTFPSVLKSVAQLCYVGFGQSVHCSVMKMGFRSDIYANTSLVYMHCGFGQCKEARRIFDEMPERNTVSWNSLISGYAHMGKFREAIDVFQELLGSDVRPGEVTMSSVLSACAHLGALDQGMFIHDYIKNNGLMLNVYVGTALIDMYAKCGDIDAAEKVFLSMPDKNVHTWNVMISGYAMNGRGEVGLQSFNRMIMENFKPDGLTFLGALCACCRQGFVEEGRTLFARMRNEFGLEPTIEHYGCMVDLLGRGGFLDEAVEMIHFMSLQPDPAIWRALLFACRFHGHAEIGEFAIQKLLALEPWNAENYVLLSNAYVHDKKWAEVGEVRKLMDSKGIRKVPGWSSIEIDSAMYVFQASDSIGPGYQNVRNMLADMKEKLKLLGYEADTGMVLYDVEEEEKEHNLIHHSEKLALAFGLLNSSSNTLRIMKNLRICHDCHHFFKLVSAVYRRNIIVRDIYLFHHFSGGICSCKDYW</sequence>
<evidence type="ECO:0000256" key="1">
    <source>
        <dbReference type="ARBA" id="ARBA00006643"/>
    </source>
</evidence>
<dbReference type="GO" id="GO:0003723">
    <property type="term" value="F:RNA binding"/>
    <property type="evidence" value="ECO:0007669"/>
    <property type="project" value="InterPro"/>
</dbReference>
<feature type="repeat" description="PPR" evidence="3">
    <location>
        <begin position="264"/>
        <end position="298"/>
    </location>
</feature>
<dbReference type="AlphaFoldDB" id="A0AAV0D8V8"/>
<reference evidence="5" key="1">
    <citation type="submission" date="2022-07" db="EMBL/GenBank/DDBJ databases">
        <authorList>
            <person name="Macas J."/>
            <person name="Novak P."/>
            <person name="Neumann P."/>
        </authorList>
    </citation>
    <scope>NUCLEOTIDE SEQUENCE</scope>
</reference>
<dbReference type="Pfam" id="PF14432">
    <property type="entry name" value="DYW_deaminase"/>
    <property type="match status" value="1"/>
</dbReference>
<dbReference type="Pfam" id="PF13041">
    <property type="entry name" value="PPR_2"/>
    <property type="match status" value="2"/>
</dbReference>
<evidence type="ECO:0000313" key="6">
    <source>
        <dbReference type="Proteomes" id="UP001152523"/>
    </source>
</evidence>
<dbReference type="InterPro" id="IPR002885">
    <property type="entry name" value="PPR_rpt"/>
</dbReference>
<dbReference type="PANTHER" id="PTHR47926:SF447">
    <property type="entry name" value="DYW DOMAIN-CONTAINING PROTEIN"/>
    <property type="match status" value="1"/>
</dbReference>
<evidence type="ECO:0000313" key="5">
    <source>
        <dbReference type="EMBL" id="CAH9095775.1"/>
    </source>
</evidence>
<feature type="domain" description="DYW" evidence="4">
    <location>
        <begin position="479"/>
        <end position="570"/>
    </location>
</feature>
<dbReference type="FunFam" id="1.25.40.10:FF:000242">
    <property type="entry name" value="Pentatricopeptide repeat-containing protein"/>
    <property type="match status" value="1"/>
</dbReference>
<dbReference type="PROSITE" id="PS51375">
    <property type="entry name" value="PPR"/>
    <property type="match status" value="4"/>
</dbReference>
<dbReference type="Proteomes" id="UP001152523">
    <property type="component" value="Unassembled WGS sequence"/>
</dbReference>
<dbReference type="Gene3D" id="1.25.40.10">
    <property type="entry name" value="Tetratricopeptide repeat domain"/>
    <property type="match status" value="3"/>
</dbReference>
<comment type="similarity">
    <text evidence="1">Belongs to the PPR family. PCMP-H subfamily.</text>
</comment>
<dbReference type="PANTHER" id="PTHR47926">
    <property type="entry name" value="PENTATRICOPEPTIDE REPEAT-CONTAINING PROTEIN"/>
    <property type="match status" value="1"/>
</dbReference>
<dbReference type="InterPro" id="IPR046960">
    <property type="entry name" value="PPR_At4g14850-like_plant"/>
</dbReference>
<protein>
    <recommendedName>
        <fullName evidence="4">DYW domain-containing protein</fullName>
    </recommendedName>
</protein>
<dbReference type="FunFam" id="1.25.40.10:FF:000344">
    <property type="entry name" value="Pentatricopeptide repeat-containing protein"/>
    <property type="match status" value="1"/>
</dbReference>
<dbReference type="Pfam" id="PF01535">
    <property type="entry name" value="PPR"/>
    <property type="match status" value="1"/>
</dbReference>
<feature type="repeat" description="PPR" evidence="3">
    <location>
        <begin position="233"/>
        <end position="263"/>
    </location>
</feature>
<dbReference type="GO" id="GO:0009451">
    <property type="term" value="P:RNA modification"/>
    <property type="evidence" value="ECO:0007669"/>
    <property type="project" value="InterPro"/>
</dbReference>
<keyword evidence="2" id="KW-0677">Repeat</keyword>
<dbReference type="InterPro" id="IPR032867">
    <property type="entry name" value="DYW_dom"/>
</dbReference>
<feature type="repeat" description="PPR" evidence="3">
    <location>
        <begin position="163"/>
        <end position="197"/>
    </location>
</feature>
<comment type="caution">
    <text evidence="5">The sequence shown here is derived from an EMBL/GenBank/DDBJ whole genome shotgun (WGS) entry which is preliminary data.</text>
</comment>
<dbReference type="GO" id="GO:0008270">
    <property type="term" value="F:zinc ion binding"/>
    <property type="evidence" value="ECO:0007669"/>
    <property type="project" value="InterPro"/>
</dbReference>
<evidence type="ECO:0000259" key="4">
    <source>
        <dbReference type="Pfam" id="PF14432"/>
    </source>
</evidence>
<dbReference type="InterPro" id="IPR011990">
    <property type="entry name" value="TPR-like_helical_dom_sf"/>
</dbReference>
<gene>
    <name evidence="5" type="ORF">CEPIT_LOCUS13410</name>
</gene>
<dbReference type="EMBL" id="CAMAPF010000085">
    <property type="protein sequence ID" value="CAH9095775.1"/>
    <property type="molecule type" value="Genomic_DNA"/>
</dbReference>
<dbReference type="NCBIfam" id="TIGR00756">
    <property type="entry name" value="PPR"/>
    <property type="match status" value="4"/>
</dbReference>
<feature type="repeat" description="PPR" evidence="3">
    <location>
        <begin position="62"/>
        <end position="96"/>
    </location>
</feature>
<proteinExistence type="inferred from homology"/>
<accession>A0AAV0D8V8</accession>
<name>A0AAV0D8V8_9ASTE</name>
<dbReference type="InterPro" id="IPR046848">
    <property type="entry name" value="E_motif"/>
</dbReference>
<dbReference type="Pfam" id="PF20431">
    <property type="entry name" value="E_motif"/>
    <property type="match status" value="1"/>
</dbReference>